<dbReference type="Proteomes" id="UP001597472">
    <property type="component" value="Unassembled WGS sequence"/>
</dbReference>
<dbReference type="Pfam" id="PF18962">
    <property type="entry name" value="Por_Secre_tail"/>
    <property type="match status" value="1"/>
</dbReference>
<evidence type="ECO:0000313" key="5">
    <source>
        <dbReference type="EMBL" id="MFD2551776.1"/>
    </source>
</evidence>
<feature type="domain" description="Secretion system C-terminal sorting" evidence="4">
    <location>
        <begin position="317"/>
        <end position="386"/>
    </location>
</feature>
<evidence type="ECO:0000313" key="6">
    <source>
        <dbReference type="Proteomes" id="UP001597472"/>
    </source>
</evidence>
<dbReference type="Gene3D" id="3.40.630.10">
    <property type="entry name" value="Zn peptidases"/>
    <property type="match status" value="1"/>
</dbReference>
<accession>A0ABW5KT82</accession>
<evidence type="ECO:0000256" key="1">
    <source>
        <dbReference type="ARBA" id="ARBA00022729"/>
    </source>
</evidence>
<dbReference type="InterPro" id="IPR045175">
    <property type="entry name" value="M28_fam"/>
</dbReference>
<dbReference type="PANTHER" id="PTHR12147:SF26">
    <property type="entry name" value="PEPTIDASE M28 DOMAIN-CONTAINING PROTEIN"/>
    <property type="match status" value="1"/>
</dbReference>
<evidence type="ECO:0000259" key="4">
    <source>
        <dbReference type="Pfam" id="PF18962"/>
    </source>
</evidence>
<feature type="domain" description="Peptidase M28" evidence="3">
    <location>
        <begin position="94"/>
        <end position="288"/>
    </location>
</feature>
<comment type="caution">
    <text evidence="5">The sequence shown here is derived from an EMBL/GenBank/DDBJ whole genome shotgun (WGS) entry which is preliminary data.</text>
</comment>
<feature type="signal peptide" evidence="2">
    <location>
        <begin position="1"/>
        <end position="22"/>
    </location>
</feature>
<organism evidence="5 6">
    <name type="scientific">Bizionia sediminis</name>
    <dbReference type="NCBI Taxonomy" id="1737064"/>
    <lineage>
        <taxon>Bacteria</taxon>
        <taxon>Pseudomonadati</taxon>
        <taxon>Bacteroidota</taxon>
        <taxon>Flavobacteriia</taxon>
        <taxon>Flavobacteriales</taxon>
        <taxon>Flavobacteriaceae</taxon>
        <taxon>Bizionia</taxon>
    </lineage>
</organism>
<name>A0ABW5KT82_9FLAO</name>
<dbReference type="InterPro" id="IPR007484">
    <property type="entry name" value="Peptidase_M28"/>
</dbReference>
<feature type="chain" id="PRO_5045104621" evidence="2">
    <location>
        <begin position="23"/>
        <end position="388"/>
    </location>
</feature>
<protein>
    <submittedName>
        <fullName evidence="5">M28 family peptidase</fullName>
    </submittedName>
</protein>
<keyword evidence="1 2" id="KW-0732">Signal</keyword>
<evidence type="ECO:0000259" key="3">
    <source>
        <dbReference type="Pfam" id="PF04389"/>
    </source>
</evidence>
<dbReference type="SUPFAM" id="SSF53187">
    <property type="entry name" value="Zn-dependent exopeptidases"/>
    <property type="match status" value="1"/>
</dbReference>
<dbReference type="InterPro" id="IPR026444">
    <property type="entry name" value="Secre_tail"/>
</dbReference>
<proteinExistence type="predicted"/>
<dbReference type="PANTHER" id="PTHR12147">
    <property type="entry name" value="METALLOPEPTIDASE M28 FAMILY MEMBER"/>
    <property type="match status" value="1"/>
</dbReference>
<gene>
    <name evidence="5" type="ORF">ACFSQP_08110</name>
</gene>
<reference evidence="6" key="1">
    <citation type="journal article" date="2019" name="Int. J. Syst. Evol. Microbiol.">
        <title>The Global Catalogue of Microorganisms (GCM) 10K type strain sequencing project: providing services to taxonomists for standard genome sequencing and annotation.</title>
        <authorList>
            <consortium name="The Broad Institute Genomics Platform"/>
            <consortium name="The Broad Institute Genome Sequencing Center for Infectious Disease"/>
            <person name="Wu L."/>
            <person name="Ma J."/>
        </authorList>
    </citation>
    <scope>NUCLEOTIDE SEQUENCE [LARGE SCALE GENOMIC DNA]</scope>
    <source>
        <strain evidence="6">KCTC 42587</strain>
    </source>
</reference>
<keyword evidence="6" id="KW-1185">Reference proteome</keyword>
<dbReference type="Pfam" id="PF04389">
    <property type="entry name" value="Peptidase_M28"/>
    <property type="match status" value="1"/>
</dbReference>
<dbReference type="EMBL" id="JBHULS010000003">
    <property type="protein sequence ID" value="MFD2551776.1"/>
    <property type="molecule type" value="Genomic_DNA"/>
</dbReference>
<evidence type="ECO:0000256" key="2">
    <source>
        <dbReference type="SAM" id="SignalP"/>
    </source>
</evidence>
<sequence length="388" mass="42588">MTQVTKLFTVFFFLVAFTFTSAQTYNTFYGNTVNQVSASNILNDLTTFENFGTKQIGQNALTATKDWLVSRYQSLGYTAIEEQPFSVSGTTAHNIIITKTGSLYPDTYVIIDAHYDTINGPGTNDNGSGTVLLLEMARLLANINTEYSIKFIHFSGEELGLIGSEYFVNNTVIPEDLDIKVVFNIDQVGGVNGTTNNRIYCEEDRSAPWNNNAASALATQTLATCMALYSTLNTEISYAYGSDYVPFQNNGNIITGLYEKNESPYSHSPQDLLENMDPNYLYQVTRGALGAALEFAVATNPLGVKSTLFTNGITITPNPATNYVNITIANELQKNALITIYNVAGNAVYNSTPTSAKQTVDVSRLQRGFYLITVQNGLQKTTKKLVLK</sequence>
<dbReference type="NCBIfam" id="TIGR04183">
    <property type="entry name" value="Por_Secre_tail"/>
    <property type="match status" value="1"/>
</dbReference>
<dbReference type="RefSeq" id="WP_376893258.1">
    <property type="nucleotide sequence ID" value="NZ_JBHULS010000003.1"/>
</dbReference>